<comment type="caution">
    <text evidence="1">The sequence shown here is derived from an EMBL/GenBank/DDBJ whole genome shotgun (WGS) entry which is preliminary data.</text>
</comment>
<name>A0A3A8GJK3_9GAMM</name>
<gene>
    <name evidence="1" type="ORF">D7V64_02715</name>
</gene>
<accession>A0A3A8GJK3</accession>
<dbReference type="RefSeq" id="WP_120366758.1">
    <property type="nucleotide sequence ID" value="NZ_RAXZ01000002.1"/>
</dbReference>
<dbReference type="Proteomes" id="UP000281084">
    <property type="component" value="Unassembled WGS sequence"/>
</dbReference>
<dbReference type="EMBL" id="RAXZ01000002">
    <property type="protein sequence ID" value="RKG55244.1"/>
    <property type="molecule type" value="Genomic_DNA"/>
</dbReference>
<dbReference type="AlphaFoldDB" id="A0A3A8GJK3"/>
<sequence length="101" mass="11918">MIKIIYLGGRQNGKPGSSATGMNKQMDWIKENRGADYEVIKLPFQTITNEIPYLEEYYFKVIKKGNELKAFYILKDLSVEEIKKLSEEFWEQTYTLGYEFD</sequence>
<reference evidence="1 2" key="1">
    <citation type="submission" date="2018-09" db="EMBL/GenBank/DDBJ databases">
        <title>The draft genome of Acinetobacter spp. strains.</title>
        <authorList>
            <person name="Qin J."/>
            <person name="Feng Y."/>
            <person name="Zong Z."/>
        </authorList>
    </citation>
    <scope>NUCLEOTIDE SEQUENCE [LARGE SCALE GENOMIC DNA]</scope>
    <source>
        <strain evidence="1 2">WCHAc060002</strain>
    </source>
</reference>
<evidence type="ECO:0000313" key="2">
    <source>
        <dbReference type="Proteomes" id="UP000281084"/>
    </source>
</evidence>
<proteinExistence type="predicted"/>
<protein>
    <submittedName>
        <fullName evidence="1">Uncharacterized protein</fullName>
    </submittedName>
</protein>
<evidence type="ECO:0000313" key="1">
    <source>
        <dbReference type="EMBL" id="RKG55244.1"/>
    </source>
</evidence>
<organism evidence="1 2">
    <name type="scientific">Acinetobacter cumulans</name>
    <dbReference type="NCBI Taxonomy" id="2136182"/>
    <lineage>
        <taxon>Bacteria</taxon>
        <taxon>Pseudomonadati</taxon>
        <taxon>Pseudomonadota</taxon>
        <taxon>Gammaproteobacteria</taxon>
        <taxon>Moraxellales</taxon>
        <taxon>Moraxellaceae</taxon>
        <taxon>Acinetobacter</taxon>
    </lineage>
</organism>